<sequence length="63" mass="6915">MTTHTLKASHRWPLLLGAGIGLLNFTPWQPFGFTTYFLPVVPKWYAEACIVTDVLVAAAVLVA</sequence>
<gene>
    <name evidence="2" type="ORF">JOF56_010222</name>
</gene>
<dbReference type="EMBL" id="JAGINW010000001">
    <property type="protein sequence ID" value="MBP2329837.1"/>
    <property type="molecule type" value="Genomic_DNA"/>
</dbReference>
<evidence type="ECO:0000313" key="2">
    <source>
        <dbReference type="EMBL" id="MBP2329837.1"/>
    </source>
</evidence>
<dbReference type="Proteomes" id="UP001519332">
    <property type="component" value="Unassembled WGS sequence"/>
</dbReference>
<feature type="transmembrane region" description="Helical" evidence="1">
    <location>
        <begin position="44"/>
        <end position="62"/>
    </location>
</feature>
<evidence type="ECO:0000313" key="3">
    <source>
        <dbReference type="Proteomes" id="UP001519332"/>
    </source>
</evidence>
<accession>A0ABS4TZK1</accession>
<name>A0ABS4TZK1_9PSEU</name>
<keyword evidence="3" id="KW-1185">Reference proteome</keyword>
<keyword evidence="1" id="KW-1133">Transmembrane helix</keyword>
<evidence type="ECO:0000256" key="1">
    <source>
        <dbReference type="SAM" id="Phobius"/>
    </source>
</evidence>
<reference evidence="2 3" key="1">
    <citation type="submission" date="2021-03" db="EMBL/GenBank/DDBJ databases">
        <title>Sequencing the genomes of 1000 actinobacteria strains.</title>
        <authorList>
            <person name="Klenk H.-P."/>
        </authorList>
    </citation>
    <scope>NUCLEOTIDE SEQUENCE [LARGE SCALE GENOMIC DNA]</scope>
    <source>
        <strain evidence="2 3">DSM 46670</strain>
    </source>
</reference>
<keyword evidence="1" id="KW-0472">Membrane</keyword>
<feature type="transmembrane region" description="Helical" evidence="1">
    <location>
        <begin position="12"/>
        <end position="38"/>
    </location>
</feature>
<dbReference type="RefSeq" id="WP_209646534.1">
    <property type="nucleotide sequence ID" value="NZ_JAGINW010000001.1"/>
</dbReference>
<proteinExistence type="predicted"/>
<protein>
    <submittedName>
        <fullName evidence="2">Uncharacterized protein</fullName>
    </submittedName>
</protein>
<organism evidence="2 3">
    <name type="scientific">Kibdelosporangium banguiense</name>
    <dbReference type="NCBI Taxonomy" id="1365924"/>
    <lineage>
        <taxon>Bacteria</taxon>
        <taxon>Bacillati</taxon>
        <taxon>Actinomycetota</taxon>
        <taxon>Actinomycetes</taxon>
        <taxon>Pseudonocardiales</taxon>
        <taxon>Pseudonocardiaceae</taxon>
        <taxon>Kibdelosporangium</taxon>
    </lineage>
</organism>
<comment type="caution">
    <text evidence="2">The sequence shown here is derived from an EMBL/GenBank/DDBJ whole genome shotgun (WGS) entry which is preliminary data.</text>
</comment>
<keyword evidence="1" id="KW-0812">Transmembrane</keyword>